<gene>
    <name evidence="8" type="ORF">T11_14740</name>
</gene>
<protein>
    <recommendedName>
        <fullName evidence="7">Netrin receptor UNC5A-D-like N-terminal domain-containing protein</fullName>
    </recommendedName>
</protein>
<feature type="domain" description="Netrin receptor UNC5A-D-like N-terminal" evidence="7">
    <location>
        <begin position="26"/>
        <end position="85"/>
    </location>
</feature>
<proteinExistence type="predicted"/>
<keyword evidence="3" id="KW-1015">Disulfide bond</keyword>
<dbReference type="EMBL" id="JYDP01000025">
    <property type="protein sequence ID" value="KRZ14334.1"/>
    <property type="molecule type" value="Genomic_DNA"/>
</dbReference>
<evidence type="ECO:0000313" key="8">
    <source>
        <dbReference type="EMBL" id="KRZ14334.1"/>
    </source>
</evidence>
<evidence type="ECO:0000256" key="6">
    <source>
        <dbReference type="ARBA" id="ARBA00023319"/>
    </source>
</evidence>
<dbReference type="InterPro" id="IPR057755">
    <property type="entry name" value="UNC5A-D-like_N"/>
</dbReference>
<dbReference type="InterPro" id="IPR013783">
    <property type="entry name" value="Ig-like_fold"/>
</dbReference>
<evidence type="ECO:0000256" key="5">
    <source>
        <dbReference type="ARBA" id="ARBA00023180"/>
    </source>
</evidence>
<sequence>MDNSSSVHTNSIESHLRLIVPSSFAIPETEYERREGIDSTSNTPFLQTSIIVNRHSVDRIRSFSGEYSCECIAYGTGPEDKAEQVKSMPAVVRVASAKDQFVGIYRVCYLDFCSEGANLHDI</sequence>
<evidence type="ECO:0000256" key="3">
    <source>
        <dbReference type="ARBA" id="ARBA00023157"/>
    </source>
</evidence>
<dbReference type="Proteomes" id="UP000055024">
    <property type="component" value="Unassembled WGS sequence"/>
</dbReference>
<evidence type="ECO:0000259" key="7">
    <source>
        <dbReference type="Pfam" id="PF25609"/>
    </source>
</evidence>
<keyword evidence="5" id="KW-0325">Glycoprotein</keyword>
<dbReference type="Gene3D" id="2.60.40.10">
    <property type="entry name" value="Immunoglobulins"/>
    <property type="match status" value="1"/>
</dbReference>
<dbReference type="Pfam" id="PF25609">
    <property type="entry name" value="Unc5_NetrinR_N"/>
    <property type="match status" value="1"/>
</dbReference>
<dbReference type="AlphaFoldDB" id="A0A0V1HU87"/>
<evidence type="ECO:0000256" key="2">
    <source>
        <dbReference type="ARBA" id="ARBA00023136"/>
    </source>
</evidence>
<dbReference type="OrthoDB" id="5973910at2759"/>
<evidence type="ECO:0000313" key="9">
    <source>
        <dbReference type="Proteomes" id="UP000055024"/>
    </source>
</evidence>
<keyword evidence="4" id="KW-0675">Receptor</keyword>
<reference evidence="8 9" key="1">
    <citation type="submission" date="2015-01" db="EMBL/GenBank/DDBJ databases">
        <title>Evolution of Trichinella species and genotypes.</title>
        <authorList>
            <person name="Korhonen P.K."/>
            <person name="Edoardo P."/>
            <person name="Giuseppe L.R."/>
            <person name="Gasser R.B."/>
        </authorList>
    </citation>
    <scope>NUCLEOTIDE SEQUENCE [LARGE SCALE GENOMIC DNA]</scope>
    <source>
        <strain evidence="8">ISS1029</strain>
    </source>
</reference>
<organism evidence="8 9">
    <name type="scientific">Trichinella zimbabwensis</name>
    <dbReference type="NCBI Taxonomy" id="268475"/>
    <lineage>
        <taxon>Eukaryota</taxon>
        <taxon>Metazoa</taxon>
        <taxon>Ecdysozoa</taxon>
        <taxon>Nematoda</taxon>
        <taxon>Enoplea</taxon>
        <taxon>Dorylaimia</taxon>
        <taxon>Trichinellida</taxon>
        <taxon>Trichinellidae</taxon>
        <taxon>Trichinella</taxon>
    </lineage>
</organism>
<keyword evidence="6" id="KW-0393">Immunoglobulin domain</keyword>
<keyword evidence="9" id="KW-1185">Reference proteome</keyword>
<accession>A0A0V1HU87</accession>
<comment type="caution">
    <text evidence="8">The sequence shown here is derived from an EMBL/GenBank/DDBJ whole genome shotgun (WGS) entry which is preliminary data.</text>
</comment>
<comment type="subcellular location">
    <subcellularLocation>
        <location evidence="1">Membrane</location>
        <topology evidence="1">Single-pass type I membrane protein</topology>
    </subcellularLocation>
</comment>
<name>A0A0V1HU87_9BILA</name>
<evidence type="ECO:0000256" key="1">
    <source>
        <dbReference type="ARBA" id="ARBA00004479"/>
    </source>
</evidence>
<evidence type="ECO:0000256" key="4">
    <source>
        <dbReference type="ARBA" id="ARBA00023170"/>
    </source>
</evidence>
<dbReference type="STRING" id="268475.A0A0V1HU87"/>
<keyword evidence="2" id="KW-0472">Membrane</keyword>